<accession>A0ABS8RMU1</accession>
<comment type="caution">
    <text evidence="2">The sequence shown here is derived from an EMBL/GenBank/DDBJ whole genome shotgun (WGS) entry which is preliminary data.</text>
</comment>
<gene>
    <name evidence="2" type="ORF">HAX54_038223</name>
</gene>
<keyword evidence="3" id="KW-1185">Reference proteome</keyword>
<dbReference type="EMBL" id="JACEIK010000052">
    <property type="protein sequence ID" value="MCD7448129.1"/>
    <property type="molecule type" value="Genomic_DNA"/>
</dbReference>
<keyword evidence="1" id="KW-1133">Transmembrane helix</keyword>
<feature type="transmembrane region" description="Helical" evidence="1">
    <location>
        <begin position="12"/>
        <end position="30"/>
    </location>
</feature>
<organism evidence="2 3">
    <name type="scientific">Datura stramonium</name>
    <name type="common">Jimsonweed</name>
    <name type="synonym">Common thornapple</name>
    <dbReference type="NCBI Taxonomy" id="4076"/>
    <lineage>
        <taxon>Eukaryota</taxon>
        <taxon>Viridiplantae</taxon>
        <taxon>Streptophyta</taxon>
        <taxon>Embryophyta</taxon>
        <taxon>Tracheophyta</taxon>
        <taxon>Spermatophyta</taxon>
        <taxon>Magnoliopsida</taxon>
        <taxon>eudicotyledons</taxon>
        <taxon>Gunneridae</taxon>
        <taxon>Pentapetalae</taxon>
        <taxon>asterids</taxon>
        <taxon>lamiids</taxon>
        <taxon>Solanales</taxon>
        <taxon>Solanaceae</taxon>
        <taxon>Solanoideae</taxon>
        <taxon>Datureae</taxon>
        <taxon>Datura</taxon>
    </lineage>
</organism>
<evidence type="ECO:0000313" key="2">
    <source>
        <dbReference type="EMBL" id="MCD7448129.1"/>
    </source>
</evidence>
<sequence length="100" mass="11027">MSSLREIGLTRKMHILAGIAVATLLFYGVVKRGERDGRGLVVVDLGDVWVNGGDGVTGDGSRGRIGNGYQTEIEKYRRCEATVIFGRRRGERLEGVRRYG</sequence>
<name>A0ABS8RMU1_DATST</name>
<reference evidence="2 3" key="1">
    <citation type="journal article" date="2021" name="BMC Genomics">
        <title>Datura genome reveals duplications of psychoactive alkaloid biosynthetic genes and high mutation rate following tissue culture.</title>
        <authorList>
            <person name="Rajewski A."/>
            <person name="Carter-House D."/>
            <person name="Stajich J."/>
            <person name="Litt A."/>
        </authorList>
    </citation>
    <scope>NUCLEOTIDE SEQUENCE [LARGE SCALE GENOMIC DNA]</scope>
    <source>
        <strain evidence="2">AR-01</strain>
    </source>
</reference>
<proteinExistence type="predicted"/>
<protein>
    <submittedName>
        <fullName evidence="2">Uncharacterized protein</fullName>
    </submittedName>
</protein>
<evidence type="ECO:0000256" key="1">
    <source>
        <dbReference type="SAM" id="Phobius"/>
    </source>
</evidence>
<keyword evidence="1" id="KW-0812">Transmembrane</keyword>
<dbReference type="Proteomes" id="UP000823775">
    <property type="component" value="Unassembled WGS sequence"/>
</dbReference>
<evidence type="ECO:0000313" key="3">
    <source>
        <dbReference type="Proteomes" id="UP000823775"/>
    </source>
</evidence>
<keyword evidence="1" id="KW-0472">Membrane</keyword>